<dbReference type="RefSeq" id="WP_259213602.1">
    <property type="nucleotide sequence ID" value="NZ_JBHSMS010000015.1"/>
</dbReference>
<keyword evidence="1" id="KW-0812">Transmembrane</keyword>
<reference evidence="3" key="1">
    <citation type="journal article" date="2019" name="Int. J. Syst. Evol. Microbiol.">
        <title>The Global Catalogue of Microorganisms (GCM) 10K type strain sequencing project: providing services to taxonomists for standard genome sequencing and annotation.</title>
        <authorList>
            <consortium name="The Broad Institute Genomics Platform"/>
            <consortium name="The Broad Institute Genome Sequencing Center for Infectious Disease"/>
            <person name="Wu L."/>
            <person name="Ma J."/>
        </authorList>
    </citation>
    <scope>NUCLEOTIDE SEQUENCE [LARGE SCALE GENOMIC DNA]</scope>
    <source>
        <strain evidence="3">CCUG 38813</strain>
    </source>
</reference>
<dbReference type="EMBL" id="JBHSMS010000015">
    <property type="protein sequence ID" value="MFC5510387.1"/>
    <property type="molecule type" value="Genomic_DNA"/>
</dbReference>
<organism evidence="2 3">
    <name type="scientific">Massilia jejuensis</name>
    <dbReference type="NCBI Taxonomy" id="648894"/>
    <lineage>
        <taxon>Bacteria</taxon>
        <taxon>Pseudomonadati</taxon>
        <taxon>Pseudomonadota</taxon>
        <taxon>Betaproteobacteria</taxon>
        <taxon>Burkholderiales</taxon>
        <taxon>Oxalobacteraceae</taxon>
        <taxon>Telluria group</taxon>
        <taxon>Massilia</taxon>
    </lineage>
</organism>
<dbReference type="Proteomes" id="UP001596031">
    <property type="component" value="Unassembled WGS sequence"/>
</dbReference>
<feature type="transmembrane region" description="Helical" evidence="1">
    <location>
        <begin position="16"/>
        <end position="35"/>
    </location>
</feature>
<evidence type="ECO:0000256" key="1">
    <source>
        <dbReference type="SAM" id="Phobius"/>
    </source>
</evidence>
<keyword evidence="1" id="KW-1133">Transmembrane helix</keyword>
<proteinExistence type="predicted"/>
<keyword evidence="1" id="KW-0472">Membrane</keyword>
<evidence type="ECO:0000313" key="3">
    <source>
        <dbReference type="Proteomes" id="UP001596031"/>
    </source>
</evidence>
<sequence length="79" mass="8610">MKIVLGVLLNESRHSAYHLVSVVLFLLGFFVALTATDLGPFAPLLVSCGIYLVAGSLLLQALFWLRVGLRKVLSPWLAT</sequence>
<comment type="caution">
    <text evidence="2">The sequence shown here is derived from an EMBL/GenBank/DDBJ whole genome shotgun (WGS) entry which is preliminary data.</text>
</comment>
<name>A0ABW0PEV6_9BURK</name>
<gene>
    <name evidence="2" type="ORF">ACFPOU_04495</name>
</gene>
<evidence type="ECO:0000313" key="2">
    <source>
        <dbReference type="EMBL" id="MFC5510387.1"/>
    </source>
</evidence>
<keyword evidence="3" id="KW-1185">Reference proteome</keyword>
<protein>
    <submittedName>
        <fullName evidence="2">Uncharacterized protein</fullName>
    </submittedName>
</protein>
<accession>A0ABW0PEV6</accession>
<feature type="transmembrane region" description="Helical" evidence="1">
    <location>
        <begin position="41"/>
        <end position="65"/>
    </location>
</feature>